<dbReference type="InterPro" id="IPR001254">
    <property type="entry name" value="Trypsin_dom"/>
</dbReference>
<dbReference type="InterPro" id="IPR009003">
    <property type="entry name" value="Peptidase_S1_PA"/>
</dbReference>
<dbReference type="SMART" id="SM00020">
    <property type="entry name" value="Tryp_SPc"/>
    <property type="match status" value="1"/>
</dbReference>
<evidence type="ECO:0000256" key="1">
    <source>
        <dbReference type="ARBA" id="ARBA00023157"/>
    </source>
</evidence>
<feature type="chain" id="PRO_5040115100" description="Peptidase S1 domain-containing protein" evidence="4">
    <location>
        <begin position="18"/>
        <end position="317"/>
    </location>
</feature>
<dbReference type="EMBL" id="OU895880">
    <property type="protein sequence ID" value="CAG9812240.1"/>
    <property type="molecule type" value="Genomic_DNA"/>
</dbReference>
<evidence type="ECO:0000256" key="4">
    <source>
        <dbReference type="SAM" id="SignalP"/>
    </source>
</evidence>
<evidence type="ECO:0000313" key="7">
    <source>
        <dbReference type="Proteomes" id="UP001153620"/>
    </source>
</evidence>
<dbReference type="Gene3D" id="2.40.10.10">
    <property type="entry name" value="Trypsin-like serine proteases"/>
    <property type="match status" value="1"/>
</dbReference>
<dbReference type="InterPro" id="IPR043504">
    <property type="entry name" value="Peptidase_S1_PA_chymotrypsin"/>
</dbReference>
<dbReference type="InterPro" id="IPR051487">
    <property type="entry name" value="Ser/Thr_Proteases_Immune/Dev"/>
</dbReference>
<reference evidence="6" key="2">
    <citation type="submission" date="2022-10" db="EMBL/GenBank/DDBJ databases">
        <authorList>
            <consortium name="ENA_rothamsted_submissions"/>
            <consortium name="culmorum"/>
            <person name="King R."/>
        </authorList>
    </citation>
    <scope>NUCLEOTIDE SEQUENCE</scope>
</reference>
<dbReference type="GO" id="GO:0004252">
    <property type="term" value="F:serine-type endopeptidase activity"/>
    <property type="evidence" value="ECO:0007669"/>
    <property type="project" value="InterPro"/>
</dbReference>
<dbReference type="SUPFAM" id="SSF50494">
    <property type="entry name" value="Trypsin-like serine proteases"/>
    <property type="match status" value="1"/>
</dbReference>
<keyword evidence="1" id="KW-1015">Disulfide bond</keyword>
<dbReference type="GO" id="GO:0006508">
    <property type="term" value="P:proteolysis"/>
    <property type="evidence" value="ECO:0007669"/>
    <property type="project" value="InterPro"/>
</dbReference>
<keyword evidence="2" id="KW-0325">Glycoprotein</keyword>
<evidence type="ECO:0000313" key="6">
    <source>
        <dbReference type="EMBL" id="CAG9812240.1"/>
    </source>
</evidence>
<proteinExistence type="inferred from homology"/>
<dbReference type="Proteomes" id="UP001153620">
    <property type="component" value="Chromosome 4"/>
</dbReference>
<evidence type="ECO:0000256" key="3">
    <source>
        <dbReference type="ARBA" id="ARBA00024195"/>
    </source>
</evidence>
<evidence type="ECO:0000256" key="2">
    <source>
        <dbReference type="ARBA" id="ARBA00023180"/>
    </source>
</evidence>
<keyword evidence="4" id="KW-0732">Signal</keyword>
<name>A0A9N9S8A5_9DIPT</name>
<accession>A0A9N9S8A5</accession>
<dbReference type="OrthoDB" id="5565075at2759"/>
<sequence>MQIILILTFTLISIVHGNQKPPACLMRPGIFNTNSNLNTNSDRNSRIAGGEVAAQGQFPWHVHMVLHDDLGLKICSGGLINPKWVLTSGTCIVCASSAILYLGVVDRLSFDVPWMTHVTNYDHFIVHEGYDIMNYEDPFADNIGLVFLQHGGEFLLENVNINVISLPIDYVGQDFVGIPASAAGFGAKDDPPTHSSQYLNYVVMNVINNAECNETYGGMMTESKLCTNTAGGTSTCHGDFGAPLSISSNNENTIIGVGSLRYFNGCTVNAPAVFTRVTAYLDWIQEKTSEEPEDMTNCTCDCICHTCPSIESSKVEL</sequence>
<dbReference type="PROSITE" id="PS50240">
    <property type="entry name" value="TRYPSIN_DOM"/>
    <property type="match status" value="1"/>
</dbReference>
<evidence type="ECO:0000259" key="5">
    <source>
        <dbReference type="PROSITE" id="PS50240"/>
    </source>
</evidence>
<dbReference type="AlphaFoldDB" id="A0A9N9S8A5"/>
<dbReference type="Pfam" id="PF00089">
    <property type="entry name" value="Trypsin"/>
    <property type="match status" value="1"/>
</dbReference>
<reference evidence="6" key="1">
    <citation type="submission" date="2022-01" db="EMBL/GenBank/DDBJ databases">
        <authorList>
            <person name="King R."/>
        </authorList>
    </citation>
    <scope>NUCLEOTIDE SEQUENCE</scope>
</reference>
<feature type="signal peptide" evidence="4">
    <location>
        <begin position="1"/>
        <end position="17"/>
    </location>
</feature>
<keyword evidence="7" id="KW-1185">Reference proteome</keyword>
<gene>
    <name evidence="6" type="ORF">CHIRRI_LOCUS15045</name>
</gene>
<feature type="domain" description="Peptidase S1" evidence="5">
    <location>
        <begin position="47"/>
        <end position="289"/>
    </location>
</feature>
<dbReference type="CDD" id="cd00190">
    <property type="entry name" value="Tryp_SPc"/>
    <property type="match status" value="1"/>
</dbReference>
<comment type="similarity">
    <text evidence="3">Belongs to the peptidase S1 family. CLIP subfamily.</text>
</comment>
<organism evidence="6 7">
    <name type="scientific">Chironomus riparius</name>
    <dbReference type="NCBI Taxonomy" id="315576"/>
    <lineage>
        <taxon>Eukaryota</taxon>
        <taxon>Metazoa</taxon>
        <taxon>Ecdysozoa</taxon>
        <taxon>Arthropoda</taxon>
        <taxon>Hexapoda</taxon>
        <taxon>Insecta</taxon>
        <taxon>Pterygota</taxon>
        <taxon>Neoptera</taxon>
        <taxon>Endopterygota</taxon>
        <taxon>Diptera</taxon>
        <taxon>Nematocera</taxon>
        <taxon>Chironomoidea</taxon>
        <taxon>Chironomidae</taxon>
        <taxon>Chironominae</taxon>
        <taxon>Chironomus</taxon>
    </lineage>
</organism>
<protein>
    <recommendedName>
        <fullName evidence="5">Peptidase S1 domain-containing protein</fullName>
    </recommendedName>
</protein>
<dbReference type="PANTHER" id="PTHR24256">
    <property type="entry name" value="TRYPTASE-RELATED"/>
    <property type="match status" value="1"/>
</dbReference>